<dbReference type="InterPro" id="IPR036890">
    <property type="entry name" value="HATPase_C_sf"/>
</dbReference>
<evidence type="ECO:0000259" key="13">
    <source>
        <dbReference type="PROSITE" id="PS50885"/>
    </source>
</evidence>
<gene>
    <name evidence="14" type="ORF">SAMN05216236_10393</name>
</gene>
<feature type="domain" description="Histidine kinase" evidence="12">
    <location>
        <begin position="237"/>
        <end position="451"/>
    </location>
</feature>
<evidence type="ECO:0000256" key="3">
    <source>
        <dbReference type="ARBA" id="ARBA00012438"/>
    </source>
</evidence>
<comment type="catalytic activity">
    <reaction evidence="1">
        <text>ATP + protein L-histidine = ADP + protein N-phospho-L-histidine.</text>
        <dbReference type="EC" id="2.7.13.3"/>
    </reaction>
</comment>
<dbReference type="PRINTS" id="PR00344">
    <property type="entry name" value="BCTRLSENSOR"/>
</dbReference>
<keyword evidence="8 11" id="KW-1133">Transmembrane helix</keyword>
<dbReference type="AlphaFoldDB" id="A0A1I6YXJ2"/>
<dbReference type="EC" id="2.7.13.3" evidence="3"/>
<dbReference type="InterPro" id="IPR004358">
    <property type="entry name" value="Sig_transdc_His_kin-like_C"/>
</dbReference>
<dbReference type="Pfam" id="PF02518">
    <property type="entry name" value="HATPase_c"/>
    <property type="match status" value="1"/>
</dbReference>
<dbReference type="Gene3D" id="1.10.287.130">
    <property type="match status" value="1"/>
</dbReference>
<keyword evidence="7 14" id="KW-0418">Kinase</keyword>
<evidence type="ECO:0000256" key="1">
    <source>
        <dbReference type="ARBA" id="ARBA00000085"/>
    </source>
</evidence>
<dbReference type="PANTHER" id="PTHR45436">
    <property type="entry name" value="SENSOR HISTIDINE KINASE YKOH"/>
    <property type="match status" value="1"/>
</dbReference>
<feature type="domain" description="HAMP" evidence="13">
    <location>
        <begin position="175"/>
        <end position="229"/>
    </location>
</feature>
<proteinExistence type="predicted"/>
<evidence type="ECO:0000313" key="15">
    <source>
        <dbReference type="Proteomes" id="UP000182466"/>
    </source>
</evidence>
<dbReference type="PANTHER" id="PTHR45436:SF8">
    <property type="entry name" value="HISTIDINE KINASE"/>
    <property type="match status" value="1"/>
</dbReference>
<evidence type="ECO:0000256" key="11">
    <source>
        <dbReference type="SAM" id="Phobius"/>
    </source>
</evidence>
<keyword evidence="6 11" id="KW-0812">Transmembrane</keyword>
<dbReference type="InterPro" id="IPR036097">
    <property type="entry name" value="HisK_dim/P_sf"/>
</dbReference>
<dbReference type="SMART" id="SM00388">
    <property type="entry name" value="HisKA"/>
    <property type="match status" value="1"/>
</dbReference>
<dbReference type="Pfam" id="PF00512">
    <property type="entry name" value="HisKA"/>
    <property type="match status" value="1"/>
</dbReference>
<keyword evidence="15" id="KW-1185">Reference proteome</keyword>
<dbReference type="CDD" id="cd00082">
    <property type="entry name" value="HisKA"/>
    <property type="match status" value="1"/>
</dbReference>
<dbReference type="STRING" id="999627.SAMN05216236_10393"/>
<keyword evidence="10 11" id="KW-0472">Membrane</keyword>
<evidence type="ECO:0000313" key="14">
    <source>
        <dbReference type="EMBL" id="SFT55147.1"/>
    </source>
</evidence>
<dbReference type="GO" id="GO:0000155">
    <property type="term" value="F:phosphorelay sensor kinase activity"/>
    <property type="evidence" value="ECO:0007669"/>
    <property type="project" value="InterPro"/>
</dbReference>
<accession>A0A1I6YXJ2</accession>
<evidence type="ECO:0000256" key="2">
    <source>
        <dbReference type="ARBA" id="ARBA00004370"/>
    </source>
</evidence>
<name>A0A1I6YXJ2_9RHOB</name>
<dbReference type="SUPFAM" id="SSF55874">
    <property type="entry name" value="ATPase domain of HSP90 chaperone/DNA topoisomerase II/histidine kinase"/>
    <property type="match status" value="1"/>
</dbReference>
<organism evidence="14 15">
    <name type="scientific">Sedimentitalea nanhaiensis</name>
    <dbReference type="NCBI Taxonomy" id="999627"/>
    <lineage>
        <taxon>Bacteria</taxon>
        <taxon>Pseudomonadati</taxon>
        <taxon>Pseudomonadota</taxon>
        <taxon>Alphaproteobacteria</taxon>
        <taxon>Rhodobacterales</taxon>
        <taxon>Paracoccaceae</taxon>
        <taxon>Sedimentitalea</taxon>
    </lineage>
</organism>
<dbReference type="InterPro" id="IPR003594">
    <property type="entry name" value="HATPase_dom"/>
</dbReference>
<keyword evidence="4" id="KW-0597">Phosphoprotein</keyword>
<keyword evidence="5" id="KW-0808">Transferase</keyword>
<dbReference type="GO" id="GO:0005886">
    <property type="term" value="C:plasma membrane"/>
    <property type="evidence" value="ECO:0007669"/>
    <property type="project" value="TreeGrafter"/>
</dbReference>
<evidence type="ECO:0000256" key="9">
    <source>
        <dbReference type="ARBA" id="ARBA00023012"/>
    </source>
</evidence>
<evidence type="ECO:0000256" key="8">
    <source>
        <dbReference type="ARBA" id="ARBA00022989"/>
    </source>
</evidence>
<sequence>MSTRLSSLLRSMPLKLALGLVILFSMVSLISLAASYVVTQRSLEQGIRDNLTQDIAGFRAAPNAGAVAALVEAVARETDPERMVLSYLAPNRRQYGNAAIARDDEGYHIVSLSQDSPDLKGQYLALTTSLYGGQLTVARSRAEIDALRRVFVNILGLSLVPTILIALSGGLYLARRSARHVARIGQTLDRLTRGDLRARVGPVPEWSDDLAEIGAKIDQMAHAQEGSVEAIRQVSSDIAHDLKTPIQRVAVHLEDLSQRTGLDDPSRDLVDLAKQELDGVVSVFGSLLQIAQIESGTPGSRFQPVDLGELVATCVELYEPAAAETGHALTARIAPDVPRVAGDRNLLLQLMANLVENAMRHTPDGTAIAFSLTAREGKAVLSVADRGPGIPADETENVLQRLYRLDRSRMTPGSGLGLSLVSVVARLHGADLVLQDNHPGLRVSLTFGALAGRHGTADAG</sequence>
<dbReference type="PROSITE" id="PS50109">
    <property type="entry name" value="HIS_KIN"/>
    <property type="match status" value="1"/>
</dbReference>
<dbReference type="SUPFAM" id="SSF47384">
    <property type="entry name" value="Homodimeric domain of signal transducing histidine kinase"/>
    <property type="match status" value="1"/>
</dbReference>
<reference evidence="14 15" key="1">
    <citation type="submission" date="2016-10" db="EMBL/GenBank/DDBJ databases">
        <authorList>
            <person name="de Groot N.N."/>
        </authorList>
    </citation>
    <scope>NUCLEOTIDE SEQUENCE [LARGE SCALE GENOMIC DNA]</scope>
    <source>
        <strain evidence="14 15">CGMCC 1.10959</strain>
    </source>
</reference>
<evidence type="ECO:0000256" key="4">
    <source>
        <dbReference type="ARBA" id="ARBA00022553"/>
    </source>
</evidence>
<evidence type="ECO:0000256" key="7">
    <source>
        <dbReference type="ARBA" id="ARBA00022777"/>
    </source>
</evidence>
<dbReference type="EMBL" id="FPAW01000003">
    <property type="protein sequence ID" value="SFT55147.1"/>
    <property type="molecule type" value="Genomic_DNA"/>
</dbReference>
<comment type="subcellular location">
    <subcellularLocation>
        <location evidence="2">Membrane</location>
    </subcellularLocation>
</comment>
<dbReference type="eggNOG" id="COG2205">
    <property type="taxonomic scope" value="Bacteria"/>
</dbReference>
<evidence type="ECO:0000256" key="10">
    <source>
        <dbReference type="ARBA" id="ARBA00023136"/>
    </source>
</evidence>
<dbReference type="SMART" id="SM00387">
    <property type="entry name" value="HATPase_c"/>
    <property type="match status" value="1"/>
</dbReference>
<dbReference type="Gene3D" id="6.10.340.10">
    <property type="match status" value="1"/>
</dbReference>
<evidence type="ECO:0000256" key="5">
    <source>
        <dbReference type="ARBA" id="ARBA00022679"/>
    </source>
</evidence>
<dbReference type="OrthoDB" id="9815202at2"/>
<protein>
    <recommendedName>
        <fullName evidence="3">histidine kinase</fullName>
        <ecNumber evidence="3">2.7.13.3</ecNumber>
    </recommendedName>
</protein>
<dbReference type="InterPro" id="IPR003661">
    <property type="entry name" value="HisK_dim/P_dom"/>
</dbReference>
<evidence type="ECO:0000259" key="12">
    <source>
        <dbReference type="PROSITE" id="PS50109"/>
    </source>
</evidence>
<dbReference type="Gene3D" id="3.30.565.10">
    <property type="entry name" value="Histidine kinase-like ATPase, C-terminal domain"/>
    <property type="match status" value="1"/>
</dbReference>
<dbReference type="PROSITE" id="PS50885">
    <property type="entry name" value="HAMP"/>
    <property type="match status" value="1"/>
</dbReference>
<dbReference type="InterPro" id="IPR003660">
    <property type="entry name" value="HAMP_dom"/>
</dbReference>
<dbReference type="InterPro" id="IPR050428">
    <property type="entry name" value="TCS_sensor_his_kinase"/>
</dbReference>
<dbReference type="Proteomes" id="UP000182466">
    <property type="component" value="Unassembled WGS sequence"/>
</dbReference>
<dbReference type="InterPro" id="IPR005467">
    <property type="entry name" value="His_kinase_dom"/>
</dbReference>
<dbReference type="RefSeq" id="WP_027262441.1">
    <property type="nucleotide sequence ID" value="NZ_FPAW01000003.1"/>
</dbReference>
<keyword evidence="9" id="KW-0902">Two-component regulatory system</keyword>
<evidence type="ECO:0000256" key="6">
    <source>
        <dbReference type="ARBA" id="ARBA00022692"/>
    </source>
</evidence>
<feature type="transmembrane region" description="Helical" evidence="11">
    <location>
        <begin position="150"/>
        <end position="174"/>
    </location>
</feature>